<dbReference type="Proteomes" id="UP000796880">
    <property type="component" value="Unassembled WGS sequence"/>
</dbReference>
<dbReference type="EMBL" id="VOIH02000005">
    <property type="protein sequence ID" value="KAF3446523.1"/>
    <property type="molecule type" value="Genomic_DNA"/>
</dbReference>
<keyword evidence="4" id="KW-1185">Reference proteome</keyword>
<dbReference type="Pfam" id="PF05057">
    <property type="entry name" value="DUF676"/>
    <property type="match status" value="1"/>
</dbReference>
<dbReference type="SUPFAM" id="SSF53474">
    <property type="entry name" value="alpha/beta-Hydrolases"/>
    <property type="match status" value="1"/>
</dbReference>
<proteinExistence type="inferred from homology"/>
<dbReference type="Pfam" id="PF12394">
    <property type="entry name" value="DUF3657"/>
    <property type="match status" value="1"/>
</dbReference>
<evidence type="ECO:0000259" key="2">
    <source>
        <dbReference type="Pfam" id="PF05057"/>
    </source>
</evidence>
<dbReference type="OrthoDB" id="273452at2759"/>
<organism evidence="3 4">
    <name type="scientific">Rhamnella rubrinervis</name>
    <dbReference type="NCBI Taxonomy" id="2594499"/>
    <lineage>
        <taxon>Eukaryota</taxon>
        <taxon>Viridiplantae</taxon>
        <taxon>Streptophyta</taxon>
        <taxon>Embryophyta</taxon>
        <taxon>Tracheophyta</taxon>
        <taxon>Spermatophyta</taxon>
        <taxon>Magnoliopsida</taxon>
        <taxon>eudicotyledons</taxon>
        <taxon>Gunneridae</taxon>
        <taxon>Pentapetalae</taxon>
        <taxon>rosids</taxon>
        <taxon>fabids</taxon>
        <taxon>Rosales</taxon>
        <taxon>Rhamnaceae</taxon>
        <taxon>rhamnoid group</taxon>
        <taxon>Rhamneae</taxon>
        <taxon>Rhamnella</taxon>
    </lineage>
</organism>
<evidence type="ECO:0000256" key="1">
    <source>
        <dbReference type="ARBA" id="ARBA00007949"/>
    </source>
</evidence>
<dbReference type="InterPro" id="IPR044294">
    <property type="entry name" value="Lipase-like"/>
</dbReference>
<reference evidence="3" key="1">
    <citation type="submission" date="2020-03" db="EMBL/GenBank/DDBJ databases">
        <title>A high-quality chromosome-level genome assembly of a woody plant with both climbing and erect habits, Rhamnella rubrinervis.</title>
        <authorList>
            <person name="Lu Z."/>
            <person name="Yang Y."/>
            <person name="Zhu X."/>
            <person name="Sun Y."/>
        </authorList>
    </citation>
    <scope>NUCLEOTIDE SEQUENCE</scope>
    <source>
        <strain evidence="3">BYM</strain>
        <tissue evidence="3">Leaf</tissue>
    </source>
</reference>
<protein>
    <recommendedName>
        <fullName evidence="2">DUF676 domain-containing protein</fullName>
    </recommendedName>
</protein>
<dbReference type="InterPro" id="IPR029058">
    <property type="entry name" value="AB_hydrolase_fold"/>
</dbReference>
<dbReference type="PANTHER" id="PTHR12482:SF5">
    <property type="entry name" value="DUF676 DOMAIN-CONTAINING PROTEIN"/>
    <property type="match status" value="1"/>
</dbReference>
<comment type="caution">
    <text evidence="3">The sequence shown here is derived from an EMBL/GenBank/DDBJ whole genome shotgun (WGS) entry which is preliminary data.</text>
</comment>
<sequence length="837" mass="94472">MFRRLGWFVGLNYRTSSPRRLPDANPRLAKVKPVAMLDTVQEIAIYIHRFHNLDLFQQGWYQIKITMRWEDADHTSVGSPARVVQYEASDLGSDDIYGVWRIDDTDNSFSTQPFRIKYARQDLFLSIMLSFNLSLAKHEGSPTSAVILKFELMYAPILENGSDLQDSLNASPAAVHEFRIPPKALLGLHSYCPVHFDAFHTVLVDVTVHITLLKAGAYTVGTKLLSDSYSAEVGGGEFFHGSNQASGQVASADKEGVMIIKSLLAARDILLEELQILSKAVDKTVDLTDFISKMDDVKLFDSALQTNLGPADGEVSRQGKPQNGLEKANGMLDIQTDESLLSLPSGALLNTFHLLGNQVLYLWNTFLQFHRSNKTKILEYLCDVWAKDRRAEWSIWMVYSKVEMPHHVLNSGGDDSFHNGGHKRVSTMWKLTDDPAHSAAMRAELHRRSIAQMRINNRSIQDMHIFGDPSHIPIVIVERVMNAPRRSTSENSYLRHLDVIASSGLLSGTGSETGEKLSGCNRAKNGRVLKVVVFVHGFQGHHLDLRLVRNQWLLLDPKIEFLMSEANEDKTSGDFREMGLRLAQEVISFLKKKMDRASRHGVLGDIKLSFVGHSIGNIIIRTALTESIMEPFLRYLYTYVSISGPHLGYLYSSNSLFNSGMWLLKKLKGTQCIHQLTFTDNPDLRNTFFYKLSEDSREFQAYNSVIFTTGSFMGLLKKGKIFLEMLNDCLDQIRAPSSEQRVFLRCDINFDTSSYGKSLNTFIGRAAHIDFLESDIFASFPTSKGVLENESGIEAISLQMRVRKCMLRWATVNYSLEADFSGRKGWKLYMVLKLISR</sequence>
<feature type="domain" description="DUF676" evidence="2">
    <location>
        <begin position="530"/>
        <end position="704"/>
    </location>
</feature>
<dbReference type="AlphaFoldDB" id="A0A8K0H6I4"/>
<name>A0A8K0H6I4_9ROSA</name>
<dbReference type="PANTHER" id="PTHR12482">
    <property type="entry name" value="LIPASE ROG1-RELATED-RELATED"/>
    <property type="match status" value="1"/>
</dbReference>
<comment type="similarity">
    <text evidence="1">Belongs to the FAM135 family.</text>
</comment>
<dbReference type="Gene3D" id="3.40.50.1820">
    <property type="entry name" value="alpha/beta hydrolase"/>
    <property type="match status" value="1"/>
</dbReference>
<evidence type="ECO:0000313" key="4">
    <source>
        <dbReference type="Proteomes" id="UP000796880"/>
    </source>
</evidence>
<dbReference type="InterPro" id="IPR007751">
    <property type="entry name" value="DUF676_lipase-like"/>
</dbReference>
<evidence type="ECO:0000313" key="3">
    <source>
        <dbReference type="EMBL" id="KAF3446523.1"/>
    </source>
</evidence>
<accession>A0A8K0H6I4</accession>
<gene>
    <name evidence="3" type="ORF">FNV43_RR11703</name>
</gene>
<dbReference type="InterPro" id="IPR022122">
    <property type="entry name" value="DUF3657"/>
</dbReference>